<feature type="region of interest" description="Disordered" evidence="1">
    <location>
        <begin position="1"/>
        <end position="22"/>
    </location>
</feature>
<dbReference type="HOGENOM" id="CLU_1028229_0_0_1"/>
<protein>
    <submittedName>
        <fullName evidence="2">Uncharacterized protein</fullName>
    </submittedName>
</protein>
<reference evidence="3" key="1">
    <citation type="journal article" date="2011" name="Nature">
        <title>Genome sequence and analysis of the tuber crop potato.</title>
        <authorList>
            <consortium name="The Potato Genome Sequencing Consortium"/>
        </authorList>
    </citation>
    <scope>NUCLEOTIDE SEQUENCE [LARGE SCALE GENOMIC DNA]</scope>
    <source>
        <strain evidence="3">cv. DM1-3 516 R44</strain>
    </source>
</reference>
<organism evidence="2 3">
    <name type="scientific">Solanum tuberosum</name>
    <name type="common">Potato</name>
    <dbReference type="NCBI Taxonomy" id="4113"/>
    <lineage>
        <taxon>Eukaryota</taxon>
        <taxon>Viridiplantae</taxon>
        <taxon>Streptophyta</taxon>
        <taxon>Embryophyta</taxon>
        <taxon>Tracheophyta</taxon>
        <taxon>Spermatophyta</taxon>
        <taxon>Magnoliopsida</taxon>
        <taxon>eudicotyledons</taxon>
        <taxon>Gunneridae</taxon>
        <taxon>Pentapetalae</taxon>
        <taxon>asterids</taxon>
        <taxon>lamiids</taxon>
        <taxon>Solanales</taxon>
        <taxon>Solanaceae</taxon>
        <taxon>Solanoideae</taxon>
        <taxon>Solaneae</taxon>
        <taxon>Solanum</taxon>
    </lineage>
</organism>
<keyword evidence="3" id="KW-1185">Reference proteome</keyword>
<evidence type="ECO:0000313" key="2">
    <source>
        <dbReference type="EnsemblPlants" id="PGSC0003DMT400095422"/>
    </source>
</evidence>
<name>M1DW98_SOLTU</name>
<dbReference type="PaxDb" id="4113-PGSC0003DMT400095422"/>
<accession>M1DW98</accession>
<dbReference type="AlphaFoldDB" id="M1DW98"/>
<dbReference type="Gramene" id="PGSC0003DMT400095422">
    <property type="protein sequence ID" value="PGSC0003DMT400095422"/>
    <property type="gene ID" value="PGSC0003DMG400044993"/>
</dbReference>
<evidence type="ECO:0000256" key="1">
    <source>
        <dbReference type="SAM" id="MobiDB-lite"/>
    </source>
</evidence>
<reference evidence="2" key="2">
    <citation type="submission" date="2015-06" db="UniProtKB">
        <authorList>
            <consortium name="EnsemblPlants"/>
        </authorList>
    </citation>
    <scope>IDENTIFICATION</scope>
    <source>
        <strain evidence="2">DM1-3 516 R44</strain>
    </source>
</reference>
<dbReference type="Proteomes" id="UP000011115">
    <property type="component" value="Unassembled WGS sequence"/>
</dbReference>
<dbReference type="EnsemblPlants" id="PGSC0003DMT400095422">
    <property type="protein sequence ID" value="PGSC0003DMT400095422"/>
    <property type="gene ID" value="PGSC0003DMG400044993"/>
</dbReference>
<sequence length="271" mass="29777">MDRLSHFGITNLDRLPRPSITMGSVSTFRHNYGIGYHVPMVNTRFNGIRPVAPVNAPVKESTARGHGQGRGRGRGRVEPAGNGAHVENAPMNENPPAHNEEIEENVDIDVDDLGQEGERLVGPGVFPSAQALTNPHITSTAPKVGGTGGNDAFFCLLLGSVMIGNEHEMLTKFLKLKPPVFLGSKNEDAYKMPLWRWVLPLWRSRYGGVVVTVVDPTRIKVVNKPLNDLIMHFSTFRAKERSPGDSYSFFTILEAKGHLEAATDRPHLGDQ</sequence>
<evidence type="ECO:0000313" key="3">
    <source>
        <dbReference type="Proteomes" id="UP000011115"/>
    </source>
</evidence>
<dbReference type="InParanoid" id="M1DW98"/>
<dbReference type="eggNOG" id="ENOG502R85Z">
    <property type="taxonomic scope" value="Eukaryota"/>
</dbReference>
<feature type="region of interest" description="Disordered" evidence="1">
    <location>
        <begin position="58"/>
        <end position="94"/>
    </location>
</feature>
<proteinExistence type="predicted"/>